<dbReference type="EMBL" id="FCOX02000106">
    <property type="protein sequence ID" value="SAL06222.1"/>
    <property type="molecule type" value="Genomic_DNA"/>
</dbReference>
<gene>
    <name evidence="1" type="ORF">AWB78_07946</name>
</gene>
<reference evidence="1" key="1">
    <citation type="submission" date="2016-01" db="EMBL/GenBank/DDBJ databases">
        <authorList>
            <person name="Peeters C."/>
        </authorList>
    </citation>
    <scope>NUCLEOTIDE SEQUENCE</scope>
    <source>
        <strain evidence="1">LMG 29321</strain>
    </source>
</reference>
<evidence type="ECO:0000313" key="1">
    <source>
        <dbReference type="EMBL" id="SAL06222.1"/>
    </source>
</evidence>
<evidence type="ECO:0000313" key="2">
    <source>
        <dbReference type="Proteomes" id="UP000071859"/>
    </source>
</evidence>
<proteinExistence type="predicted"/>
<dbReference type="Proteomes" id="UP000071859">
    <property type="component" value="Unassembled WGS sequence"/>
</dbReference>
<protein>
    <submittedName>
        <fullName evidence="1">Uncharacterized protein</fullName>
    </submittedName>
</protein>
<organism evidence="1 2">
    <name type="scientific">Caballeronia calidae</name>
    <dbReference type="NCBI Taxonomy" id="1777139"/>
    <lineage>
        <taxon>Bacteria</taxon>
        <taxon>Pseudomonadati</taxon>
        <taxon>Pseudomonadota</taxon>
        <taxon>Betaproteobacteria</taxon>
        <taxon>Burkholderiales</taxon>
        <taxon>Burkholderiaceae</taxon>
        <taxon>Caballeronia</taxon>
    </lineage>
</organism>
<accession>A0A158EH65</accession>
<dbReference type="AlphaFoldDB" id="A0A158EH65"/>
<name>A0A158EH65_9BURK</name>
<comment type="caution">
    <text evidence="1">The sequence shown here is derived from an EMBL/GenBank/DDBJ whole genome shotgun (WGS) entry which is preliminary data.</text>
</comment>
<sequence length="63" mass="6745">MMNPIGNDRASYLLRSRAAAAPDRAPVQMPALSQQEVAAALAKADPDGYVYWEAAPEPDTRGT</sequence>
<keyword evidence="2" id="KW-1185">Reference proteome</keyword>